<dbReference type="SMART" id="SM01276">
    <property type="entry name" value="M60-like"/>
    <property type="match status" value="1"/>
</dbReference>
<reference evidence="3" key="1">
    <citation type="submission" date="2014-04" db="EMBL/GenBank/DDBJ databases">
        <title>Whole-Genome optical mapping and complete genome sequence of Sphingobacterium deserti sp. nov., a new spaces isolated from desert in the west of China.</title>
        <authorList>
            <person name="Teng C."/>
            <person name="Zhou Z."/>
            <person name="Li X."/>
            <person name="Chen M."/>
            <person name="Lin M."/>
            <person name="Wang L."/>
            <person name="Su S."/>
            <person name="Zhang C."/>
            <person name="Zhang W."/>
        </authorList>
    </citation>
    <scope>NUCLEOTIDE SEQUENCE [LARGE SCALE GENOMIC DNA]</scope>
    <source>
        <strain evidence="3">ACCC05744</strain>
    </source>
</reference>
<dbReference type="Proteomes" id="UP000031802">
    <property type="component" value="Unassembled WGS sequence"/>
</dbReference>
<dbReference type="Pfam" id="PF17291">
    <property type="entry name" value="M60-like_N"/>
    <property type="match status" value="1"/>
</dbReference>
<comment type="caution">
    <text evidence="2">The sequence shown here is derived from an EMBL/GenBank/DDBJ whole genome shotgun (WGS) entry which is preliminary data.</text>
</comment>
<dbReference type="EMBL" id="JJMU01000010">
    <property type="protein sequence ID" value="KGE15496.1"/>
    <property type="molecule type" value="Genomic_DNA"/>
</dbReference>
<dbReference type="PROSITE" id="PS51723">
    <property type="entry name" value="PEPTIDASE_M60"/>
    <property type="match status" value="1"/>
</dbReference>
<dbReference type="InterPro" id="IPR031161">
    <property type="entry name" value="Peptidase_M60_dom"/>
</dbReference>
<keyword evidence="3" id="KW-1185">Reference proteome</keyword>
<gene>
    <name evidence="2" type="ORF">DI53_0600</name>
</gene>
<name>A0A0B8T366_9SPHI</name>
<accession>A0A0B8T366</accession>
<feature type="domain" description="Peptidase M60" evidence="1">
    <location>
        <begin position="95"/>
        <end position="407"/>
    </location>
</feature>
<organism evidence="2 3">
    <name type="scientific">Sphingobacterium deserti</name>
    <dbReference type="NCBI Taxonomy" id="1229276"/>
    <lineage>
        <taxon>Bacteria</taxon>
        <taxon>Pseudomonadati</taxon>
        <taxon>Bacteroidota</taxon>
        <taxon>Sphingobacteriia</taxon>
        <taxon>Sphingobacteriales</taxon>
        <taxon>Sphingobacteriaceae</taxon>
        <taxon>Sphingobacterium</taxon>
    </lineage>
</organism>
<evidence type="ECO:0000313" key="3">
    <source>
        <dbReference type="Proteomes" id="UP000031802"/>
    </source>
</evidence>
<protein>
    <submittedName>
        <fullName evidence="2">S-layer domain-containing protein</fullName>
    </submittedName>
</protein>
<dbReference type="InterPro" id="IPR051244">
    <property type="entry name" value="TCAF"/>
</dbReference>
<reference evidence="2 3" key="2">
    <citation type="journal article" date="2015" name="PLoS ONE">
        <title>Whole-Genome Optical Mapping and Finished Genome Sequence of Sphingobacterium deserti sp. nov., a New Species Isolated from the Western Desert of China.</title>
        <authorList>
            <person name="Teng C."/>
            <person name="Zhou Z."/>
            <person name="Molnar I."/>
            <person name="Li X."/>
            <person name="Tang R."/>
            <person name="Chen M."/>
            <person name="Wang L."/>
            <person name="Su S."/>
            <person name="Zhang W."/>
            <person name="Lin M."/>
        </authorList>
    </citation>
    <scope>NUCLEOTIDE SEQUENCE [LARGE SCALE GENOMIC DNA]</scope>
    <source>
        <strain evidence="3">ACCC05744</strain>
    </source>
</reference>
<sequence length="483" mass="53924">MGNSINQSFKDASTNPVGARHGRQLRVIALSIVLLATLSAQSCKEQLQLTQESAMANVSNTPDSLLGAPKTQVFQQKIGRYSEAIGRLQLRYGQNSWQPTGLYIDSSSIITVHVRKISGDDLPKLMIGTPSNGRRDYSTWCQLKEGTNVINTDTDLTSFYINKPEKEKWGGNAYIEYNSDSPGMMGEVEITFEVGFKKVPYYVKGVTSPADYQRMLDVFEDSDNATLVSDRAILTFTMQNALQYRNSDIDSLLLICDQVIESEEAISGLDNSSPEHHPRTSRILITDFPAGNPFSGSLTIGIPKGSIKELLIPSVLKGSWLFFHEMGHAHQQIWTWDVVREVTANIYSLAAERTMGVTPGLFVRDNVWPTVTTYLASPEADRNFNTDSLLGHYGRLGMFHQLWLAYGDSFYQELHKKCRIERPTLSSDDQKMGYFMTSACDVSGEDLTEFFEKWGLRASAETYTAIANKNLPAPAIDITTLRD</sequence>
<dbReference type="PANTHER" id="PTHR15730:SF5">
    <property type="entry name" value="SI:CH211-210B2.2-RELATED"/>
    <property type="match status" value="1"/>
</dbReference>
<dbReference type="PATRIC" id="fig|1229276.3.peg.625"/>
<dbReference type="Gene3D" id="3.40.390.80">
    <property type="entry name" value="Peptidase M60, enhancin-like domain 2"/>
    <property type="match status" value="1"/>
</dbReference>
<dbReference type="eggNOG" id="COG3979">
    <property type="taxonomic scope" value="Bacteria"/>
</dbReference>
<dbReference type="AlphaFoldDB" id="A0A0B8T366"/>
<proteinExistence type="predicted"/>
<dbReference type="Gene3D" id="2.60.120.1250">
    <property type="entry name" value="Peptidase M60, enhancin-like domain 1"/>
    <property type="match status" value="1"/>
</dbReference>
<dbReference type="OrthoDB" id="197688at2"/>
<dbReference type="Pfam" id="PF13402">
    <property type="entry name" value="Peptidase_M60"/>
    <property type="match status" value="1"/>
</dbReference>
<dbReference type="PANTHER" id="PTHR15730">
    <property type="entry name" value="EXPERIMENTAL AUTOIMMUNE PROSTATITIS ANTIGEN 2-RELATED"/>
    <property type="match status" value="1"/>
</dbReference>
<dbReference type="InterPro" id="IPR035423">
    <property type="entry name" value="M60-like_N"/>
</dbReference>
<dbReference type="InterPro" id="IPR042279">
    <property type="entry name" value="Pep_M60_3"/>
</dbReference>
<dbReference type="Gene3D" id="1.10.390.30">
    <property type="entry name" value="Peptidase M60, enhancin-like domain 3"/>
    <property type="match status" value="1"/>
</dbReference>
<evidence type="ECO:0000313" key="2">
    <source>
        <dbReference type="EMBL" id="KGE15496.1"/>
    </source>
</evidence>
<dbReference type="STRING" id="1229276.DI53_0600"/>
<evidence type="ECO:0000259" key="1">
    <source>
        <dbReference type="PROSITE" id="PS51723"/>
    </source>
</evidence>
<dbReference type="RefSeq" id="WP_037495201.1">
    <property type="nucleotide sequence ID" value="NZ_JJMU01000010.1"/>
</dbReference>